<dbReference type="InterPro" id="IPR050721">
    <property type="entry name" value="Trk_Ktr_HKT_K-transport"/>
</dbReference>
<dbReference type="SUPFAM" id="SSF51735">
    <property type="entry name" value="NAD(P)-binding Rossmann-fold domains"/>
    <property type="match status" value="1"/>
</dbReference>
<dbReference type="Pfam" id="PF02080">
    <property type="entry name" value="TrkA_C"/>
    <property type="match status" value="1"/>
</dbReference>
<dbReference type="GO" id="GO:0006813">
    <property type="term" value="P:potassium ion transport"/>
    <property type="evidence" value="ECO:0007669"/>
    <property type="project" value="InterPro"/>
</dbReference>
<gene>
    <name evidence="3" type="ORF">H9741_03755</name>
</gene>
<dbReference type="AlphaFoldDB" id="A0A9D1V7S4"/>
<dbReference type="InterPro" id="IPR003148">
    <property type="entry name" value="RCK_N"/>
</dbReference>
<evidence type="ECO:0000259" key="2">
    <source>
        <dbReference type="PROSITE" id="PS51202"/>
    </source>
</evidence>
<proteinExistence type="predicted"/>
<dbReference type="EMBL" id="DXFX01000048">
    <property type="protein sequence ID" value="HIX07561.1"/>
    <property type="molecule type" value="Genomic_DNA"/>
</dbReference>
<dbReference type="PROSITE" id="PS51202">
    <property type="entry name" value="RCK_C"/>
    <property type="match status" value="1"/>
</dbReference>
<accession>A0A9D1V7S4</accession>
<name>A0A9D1V7S4_9FIRM</name>
<dbReference type="SUPFAM" id="SSF116726">
    <property type="entry name" value="TrkA C-terminal domain-like"/>
    <property type="match status" value="1"/>
</dbReference>
<dbReference type="GO" id="GO:0008324">
    <property type="term" value="F:monoatomic cation transmembrane transporter activity"/>
    <property type="evidence" value="ECO:0007669"/>
    <property type="project" value="InterPro"/>
</dbReference>
<reference evidence="3" key="1">
    <citation type="journal article" date="2021" name="PeerJ">
        <title>Extensive microbial diversity within the chicken gut microbiome revealed by metagenomics and culture.</title>
        <authorList>
            <person name="Gilroy R."/>
            <person name="Ravi A."/>
            <person name="Getino M."/>
            <person name="Pursley I."/>
            <person name="Horton D.L."/>
            <person name="Alikhan N.F."/>
            <person name="Baker D."/>
            <person name="Gharbi K."/>
            <person name="Hall N."/>
            <person name="Watson M."/>
            <person name="Adriaenssens E.M."/>
            <person name="Foster-Nyarko E."/>
            <person name="Jarju S."/>
            <person name="Secka A."/>
            <person name="Antonio M."/>
            <person name="Oren A."/>
            <person name="Chaudhuri R.R."/>
            <person name="La Ragione R."/>
            <person name="Hildebrand F."/>
            <person name="Pallen M.J."/>
        </authorList>
    </citation>
    <scope>NUCLEOTIDE SEQUENCE</scope>
    <source>
        <strain evidence="3">811</strain>
    </source>
</reference>
<comment type="caution">
    <text evidence="3">The sequence shown here is derived from an EMBL/GenBank/DDBJ whole genome shotgun (WGS) entry which is preliminary data.</text>
</comment>
<feature type="domain" description="RCK N-terminal" evidence="1">
    <location>
        <begin position="1"/>
        <end position="118"/>
    </location>
</feature>
<dbReference type="InterPro" id="IPR036721">
    <property type="entry name" value="RCK_C_sf"/>
</dbReference>
<feature type="domain" description="RCK C-terminal" evidence="2">
    <location>
        <begin position="134"/>
        <end position="214"/>
    </location>
</feature>
<evidence type="ECO:0000313" key="3">
    <source>
        <dbReference type="EMBL" id="HIX07561.1"/>
    </source>
</evidence>
<dbReference type="InterPro" id="IPR006037">
    <property type="entry name" value="RCK_C"/>
</dbReference>
<dbReference type="PROSITE" id="PS51201">
    <property type="entry name" value="RCK_N"/>
    <property type="match status" value="1"/>
</dbReference>
<dbReference type="PANTHER" id="PTHR43833">
    <property type="entry name" value="POTASSIUM CHANNEL PROTEIN 2-RELATED-RELATED"/>
    <property type="match status" value="1"/>
</dbReference>
<dbReference type="Gene3D" id="3.40.50.720">
    <property type="entry name" value="NAD(P)-binding Rossmann-like Domain"/>
    <property type="match status" value="1"/>
</dbReference>
<dbReference type="Gene3D" id="3.30.70.1450">
    <property type="entry name" value="Regulator of K+ conductance, C-terminal domain"/>
    <property type="match status" value="1"/>
</dbReference>
<dbReference type="Proteomes" id="UP000824204">
    <property type="component" value="Unassembled WGS sequence"/>
</dbReference>
<sequence length="214" mass="23747">MKSVLVIGLGRFGTYIARKFTELGNHVMAIDTDEEKINEILPYVTNAQIGDASKPSVLEAIGVDNFDICVVSVGENFQSSLETTSLLKEAGAKFVLSRASTEIQAKFLLRNGADDVVFAEKEMAERLAVKFSADNIFDYIQLTPEYAIYEIPTPKSWEGKTIRDKGVRAKYNLNILAVKRGGTLIPLPSADHVFNCAERMIVMCRKADIEKLNH</sequence>
<organism evidence="3 4">
    <name type="scientific">Candidatus Borkfalkia faecipullorum</name>
    <dbReference type="NCBI Taxonomy" id="2838510"/>
    <lineage>
        <taxon>Bacteria</taxon>
        <taxon>Bacillati</taxon>
        <taxon>Bacillota</taxon>
        <taxon>Clostridia</taxon>
        <taxon>Christensenellales</taxon>
        <taxon>Christensenellaceae</taxon>
        <taxon>Candidatus Borkfalkia</taxon>
    </lineage>
</organism>
<protein>
    <submittedName>
        <fullName evidence="3">TrkA family potassium uptake protein</fullName>
    </submittedName>
</protein>
<dbReference type="Pfam" id="PF02254">
    <property type="entry name" value="TrkA_N"/>
    <property type="match status" value="1"/>
</dbReference>
<evidence type="ECO:0000259" key="1">
    <source>
        <dbReference type="PROSITE" id="PS51201"/>
    </source>
</evidence>
<evidence type="ECO:0000313" key="4">
    <source>
        <dbReference type="Proteomes" id="UP000824204"/>
    </source>
</evidence>
<dbReference type="InterPro" id="IPR036291">
    <property type="entry name" value="NAD(P)-bd_dom_sf"/>
</dbReference>
<reference evidence="3" key="2">
    <citation type="submission" date="2021-04" db="EMBL/GenBank/DDBJ databases">
        <authorList>
            <person name="Gilroy R."/>
        </authorList>
    </citation>
    <scope>NUCLEOTIDE SEQUENCE</scope>
    <source>
        <strain evidence="3">811</strain>
    </source>
</reference>
<dbReference type="PANTHER" id="PTHR43833:SF7">
    <property type="entry name" value="KTR SYSTEM POTASSIUM UPTAKE PROTEIN C"/>
    <property type="match status" value="1"/>
</dbReference>